<evidence type="ECO:0000256" key="4">
    <source>
        <dbReference type="ARBA" id="ARBA00004406"/>
    </source>
</evidence>
<evidence type="ECO:0000256" key="6">
    <source>
        <dbReference type="ARBA" id="ARBA00022617"/>
    </source>
</evidence>
<protein>
    <recommendedName>
        <fullName evidence="18">Cytochrome P450</fullName>
    </recommendedName>
</protein>
<accession>A0A9N9WUJ3</accession>
<dbReference type="PRINTS" id="PR00463">
    <property type="entry name" value="EP450I"/>
</dbReference>
<keyword evidence="17" id="KW-1185">Reference proteome</keyword>
<dbReference type="PANTHER" id="PTHR24291">
    <property type="entry name" value="CYTOCHROME P450 FAMILY 4"/>
    <property type="match status" value="1"/>
</dbReference>
<dbReference type="Proteomes" id="UP001153620">
    <property type="component" value="Chromosome 3"/>
</dbReference>
<dbReference type="InterPro" id="IPR036396">
    <property type="entry name" value="Cyt_P450_sf"/>
</dbReference>
<evidence type="ECO:0000313" key="17">
    <source>
        <dbReference type="Proteomes" id="UP001153620"/>
    </source>
</evidence>
<evidence type="ECO:0000256" key="1">
    <source>
        <dbReference type="ARBA" id="ARBA00001971"/>
    </source>
</evidence>
<evidence type="ECO:0000313" key="16">
    <source>
        <dbReference type="EMBL" id="CAG9806566.1"/>
    </source>
</evidence>
<dbReference type="GO" id="GO:0004497">
    <property type="term" value="F:monooxygenase activity"/>
    <property type="evidence" value="ECO:0007669"/>
    <property type="project" value="UniProtKB-KW"/>
</dbReference>
<dbReference type="InterPro" id="IPR001128">
    <property type="entry name" value="Cyt_P450"/>
</dbReference>
<sequence>MVVLEFLIFFIAFLVFKYFWDNRKFFNLARKIPKSNLDYSFLTLYSFLTADTKTIFEVFDKSFKNKKVCSKSWIGPLFFVGVVEPEDVKIILNSKECIDKPFFMKFLGVLKGTIYGDIKYWHSHRKIINPYFGAKNLLNIIPIFNEKVKTLMDNLQTFEDKGEYDVFHSMSALTLETIMNVMEYDVDIQNQKSEVRSAFVENLERYFDIVTIRCFKIWLYPDFIFRHTKMYKDQLTSISKSSLKFTKHIINHIRQQLTVKNDSNQNEKSKTFIRALMDPRNNLSEVEIEDEVKTMIFTAQDTSSTVTSTALMLLGMHKDVQQKVVKELHGIFGKTLDAPYLDYEKISELHYLEMVINEIMRLFPVVPFILRTNSTDLEISNGCILPAKTNIVIPMFELHRSTKIWGEDANHFRPERFEKENFENIHPYAFIPFTKGPRMCVGWRYAMLLMKIQLANILLRYEVDTRLKMDELDFKFNGTMKICQGYKMSIKERVIS</sequence>
<evidence type="ECO:0000256" key="7">
    <source>
        <dbReference type="ARBA" id="ARBA00022723"/>
    </source>
</evidence>
<evidence type="ECO:0008006" key="18">
    <source>
        <dbReference type="Google" id="ProtNLM"/>
    </source>
</evidence>
<comment type="cofactor">
    <cofactor evidence="1 14">
        <name>heme</name>
        <dbReference type="ChEBI" id="CHEBI:30413"/>
    </cofactor>
</comment>
<evidence type="ECO:0000256" key="12">
    <source>
        <dbReference type="ARBA" id="ARBA00023033"/>
    </source>
</evidence>
<keyword evidence="7 14" id="KW-0479">Metal-binding</keyword>
<feature type="binding site" description="axial binding residue" evidence="14">
    <location>
        <position position="440"/>
    </location>
    <ligand>
        <name>heme</name>
        <dbReference type="ChEBI" id="CHEBI:30413"/>
    </ligand>
    <ligandPart>
        <name>Fe</name>
        <dbReference type="ChEBI" id="CHEBI:18248"/>
    </ligandPart>
</feature>
<evidence type="ECO:0000256" key="3">
    <source>
        <dbReference type="ARBA" id="ARBA00004174"/>
    </source>
</evidence>
<gene>
    <name evidence="16" type="ORF">CHIRRI_LOCUS9421</name>
</gene>
<name>A0A9N9WUJ3_9DIPT</name>
<evidence type="ECO:0000256" key="13">
    <source>
        <dbReference type="ARBA" id="ARBA00023136"/>
    </source>
</evidence>
<dbReference type="PRINTS" id="PR00385">
    <property type="entry name" value="P450"/>
</dbReference>
<keyword evidence="13 15" id="KW-0472">Membrane</keyword>
<evidence type="ECO:0000256" key="14">
    <source>
        <dbReference type="PIRSR" id="PIRSR602401-1"/>
    </source>
</evidence>
<dbReference type="SUPFAM" id="SSF48264">
    <property type="entry name" value="Cytochrome P450"/>
    <property type="match status" value="1"/>
</dbReference>
<comment type="function">
    <text evidence="2">May be involved in the metabolism of insect hormones and in the breakdown of synthetic insecticides.</text>
</comment>
<dbReference type="GO" id="GO:0005789">
    <property type="term" value="C:endoplasmic reticulum membrane"/>
    <property type="evidence" value="ECO:0007669"/>
    <property type="project" value="UniProtKB-SubCell"/>
</dbReference>
<keyword evidence="12" id="KW-0503">Monooxygenase</keyword>
<dbReference type="GO" id="GO:0016705">
    <property type="term" value="F:oxidoreductase activity, acting on paired donors, with incorporation or reduction of molecular oxygen"/>
    <property type="evidence" value="ECO:0007669"/>
    <property type="project" value="InterPro"/>
</dbReference>
<dbReference type="GO" id="GO:0005506">
    <property type="term" value="F:iron ion binding"/>
    <property type="evidence" value="ECO:0007669"/>
    <property type="project" value="InterPro"/>
</dbReference>
<evidence type="ECO:0000256" key="15">
    <source>
        <dbReference type="SAM" id="Phobius"/>
    </source>
</evidence>
<feature type="transmembrane region" description="Helical" evidence="15">
    <location>
        <begin position="6"/>
        <end position="21"/>
    </location>
</feature>
<dbReference type="GO" id="GO:0020037">
    <property type="term" value="F:heme binding"/>
    <property type="evidence" value="ECO:0007669"/>
    <property type="project" value="InterPro"/>
</dbReference>
<evidence type="ECO:0000256" key="11">
    <source>
        <dbReference type="ARBA" id="ARBA00023004"/>
    </source>
</evidence>
<reference evidence="16" key="1">
    <citation type="submission" date="2022-01" db="EMBL/GenBank/DDBJ databases">
        <authorList>
            <person name="King R."/>
        </authorList>
    </citation>
    <scope>NUCLEOTIDE SEQUENCE</scope>
</reference>
<keyword evidence="15" id="KW-1133">Transmembrane helix</keyword>
<proteinExistence type="inferred from homology"/>
<dbReference type="EMBL" id="OU895879">
    <property type="protein sequence ID" value="CAG9806566.1"/>
    <property type="molecule type" value="Genomic_DNA"/>
</dbReference>
<dbReference type="Gene3D" id="1.10.630.10">
    <property type="entry name" value="Cytochrome P450"/>
    <property type="match status" value="1"/>
</dbReference>
<dbReference type="PANTHER" id="PTHR24291:SF189">
    <property type="entry name" value="CYTOCHROME P450 4C3-RELATED"/>
    <property type="match status" value="1"/>
</dbReference>
<comment type="similarity">
    <text evidence="5">Belongs to the cytochrome P450 family.</text>
</comment>
<dbReference type="InterPro" id="IPR050196">
    <property type="entry name" value="Cytochrome_P450_Monoox"/>
</dbReference>
<dbReference type="OrthoDB" id="1470350at2759"/>
<evidence type="ECO:0000256" key="8">
    <source>
        <dbReference type="ARBA" id="ARBA00022824"/>
    </source>
</evidence>
<evidence type="ECO:0000256" key="10">
    <source>
        <dbReference type="ARBA" id="ARBA00023002"/>
    </source>
</evidence>
<dbReference type="Pfam" id="PF00067">
    <property type="entry name" value="p450"/>
    <property type="match status" value="1"/>
</dbReference>
<keyword evidence="11 14" id="KW-0408">Iron</keyword>
<keyword evidence="9" id="KW-0492">Microsome</keyword>
<evidence type="ECO:0000256" key="5">
    <source>
        <dbReference type="ARBA" id="ARBA00010617"/>
    </source>
</evidence>
<keyword evidence="15" id="KW-0812">Transmembrane</keyword>
<comment type="subcellular location">
    <subcellularLocation>
        <location evidence="4">Endoplasmic reticulum membrane</location>
        <topology evidence="4">Peripheral membrane protein</topology>
    </subcellularLocation>
    <subcellularLocation>
        <location evidence="3">Microsome membrane</location>
        <topology evidence="3">Peripheral membrane protein</topology>
    </subcellularLocation>
</comment>
<organism evidence="16 17">
    <name type="scientific">Chironomus riparius</name>
    <dbReference type="NCBI Taxonomy" id="315576"/>
    <lineage>
        <taxon>Eukaryota</taxon>
        <taxon>Metazoa</taxon>
        <taxon>Ecdysozoa</taxon>
        <taxon>Arthropoda</taxon>
        <taxon>Hexapoda</taxon>
        <taxon>Insecta</taxon>
        <taxon>Pterygota</taxon>
        <taxon>Neoptera</taxon>
        <taxon>Endopterygota</taxon>
        <taxon>Diptera</taxon>
        <taxon>Nematocera</taxon>
        <taxon>Chironomoidea</taxon>
        <taxon>Chironomidae</taxon>
        <taxon>Chironominae</taxon>
        <taxon>Chironomus</taxon>
    </lineage>
</organism>
<evidence type="ECO:0000256" key="9">
    <source>
        <dbReference type="ARBA" id="ARBA00022848"/>
    </source>
</evidence>
<keyword evidence="6 14" id="KW-0349">Heme</keyword>
<reference evidence="16" key="2">
    <citation type="submission" date="2022-10" db="EMBL/GenBank/DDBJ databases">
        <authorList>
            <consortium name="ENA_rothamsted_submissions"/>
            <consortium name="culmorum"/>
            <person name="King R."/>
        </authorList>
    </citation>
    <scope>NUCLEOTIDE SEQUENCE</scope>
</reference>
<keyword evidence="8" id="KW-0256">Endoplasmic reticulum</keyword>
<dbReference type="InterPro" id="IPR002401">
    <property type="entry name" value="Cyt_P450_E_grp-I"/>
</dbReference>
<keyword evidence="10" id="KW-0560">Oxidoreductase</keyword>
<dbReference type="AlphaFoldDB" id="A0A9N9WUJ3"/>
<evidence type="ECO:0000256" key="2">
    <source>
        <dbReference type="ARBA" id="ARBA00003690"/>
    </source>
</evidence>